<feature type="compositionally biased region" description="Acidic residues" evidence="5">
    <location>
        <begin position="350"/>
        <end position="366"/>
    </location>
</feature>
<feature type="compositionally biased region" description="Polar residues" evidence="5">
    <location>
        <begin position="370"/>
        <end position="382"/>
    </location>
</feature>
<evidence type="ECO:0000256" key="4">
    <source>
        <dbReference type="PROSITE-ProRule" id="PRU00176"/>
    </source>
</evidence>
<feature type="region of interest" description="Disordered" evidence="5">
    <location>
        <begin position="215"/>
        <end position="280"/>
    </location>
</feature>
<evidence type="ECO:0000256" key="3">
    <source>
        <dbReference type="ARBA" id="ARBA00023242"/>
    </source>
</evidence>
<dbReference type="AlphaFoldDB" id="A0A0D0BXL6"/>
<organism evidence="7 8">
    <name type="scientific">Collybiopsis luxurians FD-317 M1</name>
    <dbReference type="NCBI Taxonomy" id="944289"/>
    <lineage>
        <taxon>Eukaryota</taxon>
        <taxon>Fungi</taxon>
        <taxon>Dikarya</taxon>
        <taxon>Basidiomycota</taxon>
        <taxon>Agaricomycotina</taxon>
        <taxon>Agaricomycetes</taxon>
        <taxon>Agaricomycetidae</taxon>
        <taxon>Agaricales</taxon>
        <taxon>Marasmiineae</taxon>
        <taxon>Omphalotaceae</taxon>
        <taxon>Collybiopsis</taxon>
        <taxon>Collybiopsis luxurians</taxon>
    </lineage>
</organism>
<evidence type="ECO:0000313" key="8">
    <source>
        <dbReference type="Proteomes" id="UP000053593"/>
    </source>
</evidence>
<gene>
    <name evidence="7" type="ORF">GYMLUDRAFT_73890</name>
</gene>
<accession>A0A0D0BXL6</accession>
<comment type="subcellular location">
    <subcellularLocation>
        <location evidence="1">Nucleus</location>
        <location evidence="1">Nucleolus</location>
    </subcellularLocation>
</comment>
<feature type="domain" description="RRM" evidence="6">
    <location>
        <begin position="4"/>
        <end position="84"/>
    </location>
</feature>
<sequence length="545" mass="59554">MITKRLHVSGLTPTITPADLSARFGNFGTVKSLDGFDLLDGIGQPRKFGFVTIEATEAALKKCLSTLSGTTYKGAKLRIGEAKPDYADRIAKENTSSEPPNKRRRLHHGKFSGVQAEDMSLVTPENAAQRLGWKVMPSGRIVRTMRMRPGKPLPPLPADIKSSNNSAKKKKPKDPDVRARRRNIDVTRWDGSYITGVFLGGDDVAKAVDDRRADIVEPPAPEKKKLKKVAFETPKKSPPSDVAPSPPSITTSVPALASAPVLPFTPPTPTPDSADLSRERAETLSFLSSFFSSSSKNDVTPNDWDSDVDLDEANVVEARNLDTDVEYEIVPRNEQDSDRMDVDISPSDDAMQDEDGGGLEEPDVEMDYNPQGTISVTSQAQSKPPAPKNSLKDLFAPREDEGGFSLFNHLDLDIDDDLDLDIVPFPTTTSTAVAEPVQPQAISVPIMSSTGAPQSTKQQVQVITLDPKKPLFFPRSSTAGARPGLSTTYPSMAAAAASSPFYELQTPESIQKRWEENKLELTRGWKKRYREAGKVRRRRGGGVED</sequence>
<dbReference type="GO" id="GO:0003723">
    <property type="term" value="F:RNA binding"/>
    <property type="evidence" value="ECO:0007669"/>
    <property type="project" value="UniProtKB-UniRule"/>
</dbReference>
<dbReference type="Pfam" id="PF00076">
    <property type="entry name" value="RRM_1"/>
    <property type="match status" value="1"/>
</dbReference>
<dbReference type="EMBL" id="KN834775">
    <property type="protein sequence ID" value="KIK60441.1"/>
    <property type="molecule type" value="Genomic_DNA"/>
</dbReference>
<feature type="compositionally biased region" description="Basic and acidic residues" evidence="5">
    <location>
        <begin position="215"/>
        <end position="235"/>
    </location>
</feature>
<feature type="region of interest" description="Disordered" evidence="5">
    <location>
        <begin position="329"/>
        <end position="396"/>
    </location>
</feature>
<dbReference type="CDD" id="cd12226">
    <property type="entry name" value="RRM_NOL8"/>
    <property type="match status" value="1"/>
</dbReference>
<dbReference type="SUPFAM" id="SSF54928">
    <property type="entry name" value="RNA-binding domain, RBD"/>
    <property type="match status" value="1"/>
</dbReference>
<evidence type="ECO:0000256" key="5">
    <source>
        <dbReference type="SAM" id="MobiDB-lite"/>
    </source>
</evidence>
<keyword evidence="8" id="KW-1185">Reference proteome</keyword>
<dbReference type="PANTHER" id="PTHR48029">
    <property type="entry name" value="NUCLEOLAR PROTEIN 8"/>
    <property type="match status" value="1"/>
</dbReference>
<dbReference type="InterPro" id="IPR012677">
    <property type="entry name" value="Nucleotide-bd_a/b_plait_sf"/>
</dbReference>
<dbReference type="InterPro" id="IPR034138">
    <property type="entry name" value="NOP8_RRM"/>
</dbReference>
<dbReference type="Proteomes" id="UP000053593">
    <property type="component" value="Unassembled WGS sequence"/>
</dbReference>
<dbReference type="PANTHER" id="PTHR48029:SF1">
    <property type="entry name" value="NUCLEOLAR PROTEIN 8"/>
    <property type="match status" value="1"/>
</dbReference>
<keyword evidence="2 4" id="KW-0694">RNA-binding</keyword>
<feature type="compositionally biased region" description="Basic and acidic residues" evidence="5">
    <location>
        <begin position="173"/>
        <end position="182"/>
    </location>
</feature>
<evidence type="ECO:0000259" key="6">
    <source>
        <dbReference type="PROSITE" id="PS50102"/>
    </source>
</evidence>
<dbReference type="SMART" id="SM00360">
    <property type="entry name" value="RRM"/>
    <property type="match status" value="1"/>
</dbReference>
<name>A0A0D0BXL6_9AGAR</name>
<feature type="region of interest" description="Disordered" evidence="5">
    <location>
        <begin position="146"/>
        <end position="182"/>
    </location>
</feature>
<reference evidence="7 8" key="1">
    <citation type="submission" date="2014-04" db="EMBL/GenBank/DDBJ databases">
        <title>Evolutionary Origins and Diversification of the Mycorrhizal Mutualists.</title>
        <authorList>
            <consortium name="DOE Joint Genome Institute"/>
            <consortium name="Mycorrhizal Genomics Consortium"/>
            <person name="Kohler A."/>
            <person name="Kuo A."/>
            <person name="Nagy L.G."/>
            <person name="Floudas D."/>
            <person name="Copeland A."/>
            <person name="Barry K.W."/>
            <person name="Cichocki N."/>
            <person name="Veneault-Fourrey C."/>
            <person name="LaButti K."/>
            <person name="Lindquist E.A."/>
            <person name="Lipzen A."/>
            <person name="Lundell T."/>
            <person name="Morin E."/>
            <person name="Murat C."/>
            <person name="Riley R."/>
            <person name="Ohm R."/>
            <person name="Sun H."/>
            <person name="Tunlid A."/>
            <person name="Henrissat B."/>
            <person name="Grigoriev I.V."/>
            <person name="Hibbett D.S."/>
            <person name="Martin F."/>
        </authorList>
    </citation>
    <scope>NUCLEOTIDE SEQUENCE [LARGE SCALE GENOMIC DNA]</scope>
    <source>
        <strain evidence="7 8">FD-317 M1</strain>
    </source>
</reference>
<dbReference type="GO" id="GO:0005730">
    <property type="term" value="C:nucleolus"/>
    <property type="evidence" value="ECO:0007669"/>
    <property type="project" value="UniProtKB-SubCell"/>
</dbReference>
<proteinExistence type="predicted"/>
<dbReference type="InterPro" id="IPR000504">
    <property type="entry name" value="RRM_dom"/>
</dbReference>
<feature type="compositionally biased region" description="Basic and acidic residues" evidence="5">
    <location>
        <begin position="329"/>
        <end position="342"/>
    </location>
</feature>
<dbReference type="InterPro" id="IPR035979">
    <property type="entry name" value="RBD_domain_sf"/>
</dbReference>
<evidence type="ECO:0000313" key="7">
    <source>
        <dbReference type="EMBL" id="KIK60441.1"/>
    </source>
</evidence>
<protein>
    <recommendedName>
        <fullName evidence="6">RRM domain-containing protein</fullName>
    </recommendedName>
</protein>
<dbReference type="OrthoDB" id="21643at2759"/>
<dbReference type="Gene3D" id="3.30.70.330">
    <property type="match status" value="1"/>
</dbReference>
<keyword evidence="3" id="KW-0539">Nucleus</keyword>
<dbReference type="HOGENOM" id="CLU_037780_0_0_1"/>
<evidence type="ECO:0000256" key="1">
    <source>
        <dbReference type="ARBA" id="ARBA00004604"/>
    </source>
</evidence>
<evidence type="ECO:0000256" key="2">
    <source>
        <dbReference type="ARBA" id="ARBA00022884"/>
    </source>
</evidence>
<dbReference type="PROSITE" id="PS50102">
    <property type="entry name" value="RRM"/>
    <property type="match status" value="1"/>
</dbReference>